<dbReference type="CDD" id="cd00448">
    <property type="entry name" value="YjgF_YER057c_UK114_family"/>
    <property type="match status" value="1"/>
</dbReference>
<proteinExistence type="predicted"/>
<evidence type="ECO:0000313" key="1">
    <source>
        <dbReference type="EMBL" id="MBF9132847.1"/>
    </source>
</evidence>
<dbReference type="InterPro" id="IPR035959">
    <property type="entry name" value="RutC-like_sf"/>
</dbReference>
<protein>
    <submittedName>
        <fullName evidence="1">RidA family protein</fullName>
    </submittedName>
</protein>
<dbReference type="SUPFAM" id="SSF55298">
    <property type="entry name" value="YjgF-like"/>
    <property type="match status" value="1"/>
</dbReference>
<name>A0ABS0H309_9ACTN</name>
<gene>
    <name evidence="1" type="ORF">I0C86_28390</name>
</gene>
<dbReference type="PANTHER" id="PTHR43857:SF1">
    <property type="entry name" value="YJGH FAMILY PROTEIN"/>
    <property type="match status" value="1"/>
</dbReference>
<sequence length="155" mass="17654">MFEVTRTGEDPADRRRWSRRLWKTNTKFRNPAPERVHSPITGFHHQAEVGEGRWLVLSGQFGIRPDGHVPEDAIEQLVLALENVRQNLLAADMRVHDVTKLTIYLVGDVDLERLRAELARWLDNHKPTVSILFVAGLVGPSFRVQLDVLAAAPHR</sequence>
<accession>A0ABS0H309</accession>
<dbReference type="InterPro" id="IPR006175">
    <property type="entry name" value="YjgF/YER057c/UK114"/>
</dbReference>
<dbReference type="EMBL" id="JADPUN010000252">
    <property type="protein sequence ID" value="MBF9132847.1"/>
    <property type="molecule type" value="Genomic_DNA"/>
</dbReference>
<dbReference type="Pfam" id="PF01042">
    <property type="entry name" value="Ribonuc_L-PSP"/>
    <property type="match status" value="1"/>
</dbReference>
<keyword evidence="2" id="KW-1185">Reference proteome</keyword>
<dbReference type="RefSeq" id="WP_196204369.1">
    <property type="nucleotide sequence ID" value="NZ_JADPUN010000252.1"/>
</dbReference>
<evidence type="ECO:0000313" key="2">
    <source>
        <dbReference type="Proteomes" id="UP000638560"/>
    </source>
</evidence>
<dbReference type="Proteomes" id="UP000638560">
    <property type="component" value="Unassembled WGS sequence"/>
</dbReference>
<dbReference type="PANTHER" id="PTHR43857">
    <property type="entry name" value="BLR7761 PROTEIN"/>
    <property type="match status" value="1"/>
</dbReference>
<reference evidence="1 2" key="1">
    <citation type="submission" date="2020-11" db="EMBL/GenBank/DDBJ databases">
        <title>A novel isolate from a Black sea contaminated sediment with potential to produce alkanes: Plantactinospora alkalitolerans sp. nov.</title>
        <authorList>
            <person name="Carro L."/>
            <person name="Veyisoglu A."/>
            <person name="Guven K."/>
            <person name="Schumann P."/>
            <person name="Klenk H.-P."/>
            <person name="Sahin N."/>
        </authorList>
    </citation>
    <scope>NUCLEOTIDE SEQUENCE [LARGE SCALE GENOMIC DNA]</scope>
    <source>
        <strain evidence="1 2">S1510</strain>
    </source>
</reference>
<organism evidence="1 2">
    <name type="scientific">Plantactinospora alkalitolerans</name>
    <dbReference type="NCBI Taxonomy" id="2789879"/>
    <lineage>
        <taxon>Bacteria</taxon>
        <taxon>Bacillati</taxon>
        <taxon>Actinomycetota</taxon>
        <taxon>Actinomycetes</taxon>
        <taxon>Micromonosporales</taxon>
        <taxon>Micromonosporaceae</taxon>
        <taxon>Plantactinospora</taxon>
    </lineage>
</organism>
<dbReference type="Gene3D" id="3.30.1330.40">
    <property type="entry name" value="RutC-like"/>
    <property type="match status" value="1"/>
</dbReference>
<comment type="caution">
    <text evidence="1">The sequence shown here is derived from an EMBL/GenBank/DDBJ whole genome shotgun (WGS) entry which is preliminary data.</text>
</comment>